<dbReference type="PANTHER" id="PTHR32154">
    <property type="entry name" value="PYRUVATE-FLAVODOXIN OXIDOREDUCTASE-RELATED"/>
    <property type="match status" value="1"/>
</dbReference>
<dbReference type="GO" id="GO:0006979">
    <property type="term" value="P:response to oxidative stress"/>
    <property type="evidence" value="ECO:0007669"/>
    <property type="project" value="TreeGrafter"/>
</dbReference>
<dbReference type="Pfam" id="PF01558">
    <property type="entry name" value="POR"/>
    <property type="match status" value="1"/>
</dbReference>
<feature type="domain" description="Pyruvate/ketoisovalerate oxidoreductase catalytic" evidence="2">
    <location>
        <begin position="13"/>
        <end position="166"/>
    </location>
</feature>
<dbReference type="InterPro" id="IPR029061">
    <property type="entry name" value="THDP-binding"/>
</dbReference>
<dbReference type="Proteomes" id="UP001060368">
    <property type="component" value="Chromosome"/>
</dbReference>
<dbReference type="Pfam" id="PF01855">
    <property type="entry name" value="POR_N"/>
    <property type="match status" value="1"/>
</dbReference>
<dbReference type="InterPro" id="IPR019752">
    <property type="entry name" value="Pyrv/ketoisovalerate_OxRed_cat"/>
</dbReference>
<dbReference type="CDD" id="cd07034">
    <property type="entry name" value="TPP_PYR_PFOR_IOR-alpha_like"/>
    <property type="match status" value="1"/>
</dbReference>
<dbReference type="GO" id="GO:0016903">
    <property type="term" value="F:oxidoreductase activity, acting on the aldehyde or oxo group of donors"/>
    <property type="evidence" value="ECO:0007669"/>
    <property type="project" value="InterPro"/>
</dbReference>
<evidence type="ECO:0000313" key="5">
    <source>
        <dbReference type="Proteomes" id="UP001060368"/>
    </source>
</evidence>
<keyword evidence="1" id="KW-0560">Oxidoreductase</keyword>
<reference evidence="4" key="1">
    <citation type="submission" date="2022-04" db="EMBL/GenBank/DDBJ databases">
        <title>Complete genome of Methanoplanus endosymbiosus DSM 3599.</title>
        <authorList>
            <person name="Chen S.-C."/>
            <person name="You Y.-T."/>
            <person name="Zhou Y.-Z."/>
            <person name="Lai M.-C."/>
        </authorList>
    </citation>
    <scope>NUCLEOTIDE SEQUENCE</scope>
    <source>
        <strain evidence="4">DSM 3599</strain>
    </source>
</reference>
<dbReference type="Gene3D" id="3.40.50.970">
    <property type="match status" value="1"/>
</dbReference>
<dbReference type="SUPFAM" id="SSF53323">
    <property type="entry name" value="Pyruvate-ferredoxin oxidoreductase, PFOR, domain III"/>
    <property type="match status" value="1"/>
</dbReference>
<dbReference type="EMBL" id="CP096115">
    <property type="protein sequence ID" value="UUX92806.1"/>
    <property type="molecule type" value="Genomic_DNA"/>
</dbReference>
<accession>A0A9E7TLX8</accession>
<dbReference type="InterPro" id="IPR002869">
    <property type="entry name" value="Pyrv_flavodox_OxRed_cen"/>
</dbReference>
<dbReference type="SUPFAM" id="SSF52518">
    <property type="entry name" value="Thiamin diphosphate-binding fold (THDP-binding)"/>
    <property type="match status" value="1"/>
</dbReference>
<dbReference type="RefSeq" id="WP_257742950.1">
    <property type="nucleotide sequence ID" value="NZ_CP096115.1"/>
</dbReference>
<evidence type="ECO:0000256" key="1">
    <source>
        <dbReference type="ARBA" id="ARBA00023002"/>
    </source>
</evidence>
<evidence type="ECO:0000259" key="3">
    <source>
        <dbReference type="Pfam" id="PF01855"/>
    </source>
</evidence>
<dbReference type="InterPro" id="IPR022367">
    <property type="entry name" value="2-oxoacid/accept_OxRdtase_asu"/>
</dbReference>
<evidence type="ECO:0000313" key="4">
    <source>
        <dbReference type="EMBL" id="UUX92806.1"/>
    </source>
</evidence>
<dbReference type="Gene3D" id="3.40.920.10">
    <property type="entry name" value="Pyruvate-ferredoxin oxidoreductase, PFOR, domain III"/>
    <property type="match status" value="1"/>
</dbReference>
<dbReference type="SUPFAM" id="SSF52922">
    <property type="entry name" value="TK C-terminal domain-like"/>
    <property type="match status" value="1"/>
</dbReference>
<dbReference type="InterPro" id="IPR002880">
    <property type="entry name" value="Pyrv_Fd/Flavodoxin_OxRdtase_N"/>
</dbReference>
<proteinExistence type="predicted"/>
<organism evidence="4 5">
    <name type="scientific">Methanoplanus endosymbiosus</name>
    <dbReference type="NCBI Taxonomy" id="33865"/>
    <lineage>
        <taxon>Archaea</taxon>
        <taxon>Methanobacteriati</taxon>
        <taxon>Methanobacteriota</taxon>
        <taxon>Stenosarchaea group</taxon>
        <taxon>Methanomicrobia</taxon>
        <taxon>Methanomicrobiales</taxon>
        <taxon>Methanomicrobiaceae</taxon>
        <taxon>Methanoplanus</taxon>
    </lineage>
</organism>
<dbReference type="Gene3D" id="3.40.50.920">
    <property type="match status" value="1"/>
</dbReference>
<dbReference type="InterPro" id="IPR050722">
    <property type="entry name" value="Pyruvate:ferred/Flavod_OxRd"/>
</dbReference>
<dbReference type="GO" id="GO:0006082">
    <property type="term" value="P:organic acid metabolic process"/>
    <property type="evidence" value="ECO:0007669"/>
    <property type="project" value="UniProtKB-ARBA"/>
</dbReference>
<keyword evidence="5" id="KW-1185">Reference proteome</keyword>
<dbReference type="KEGG" id="mend:L6E24_01370"/>
<gene>
    <name evidence="4" type="ORF">L6E24_01370</name>
</gene>
<dbReference type="InterPro" id="IPR009014">
    <property type="entry name" value="Transketo_C/PFOR_II"/>
</dbReference>
<name>A0A9E7TLX8_9EURY</name>
<dbReference type="PANTHER" id="PTHR32154:SF20">
    <property type="entry name" value="2-OXOGLUTARATE OXIDOREDUCTASE SUBUNIT KORA"/>
    <property type="match status" value="1"/>
</dbReference>
<protein>
    <submittedName>
        <fullName evidence="4">2-oxoacid:acceptor oxidoreductase subunit alpha</fullName>
    </submittedName>
</protein>
<dbReference type="GO" id="GO:0044272">
    <property type="term" value="P:sulfur compound biosynthetic process"/>
    <property type="evidence" value="ECO:0007669"/>
    <property type="project" value="UniProtKB-ARBA"/>
</dbReference>
<dbReference type="NCBIfam" id="TIGR03710">
    <property type="entry name" value="OAFO_sf"/>
    <property type="match status" value="1"/>
</dbReference>
<feature type="domain" description="Pyruvate flavodoxin/ferredoxin oxidoreductase pyrimidine binding" evidence="3">
    <location>
        <begin position="197"/>
        <end position="361"/>
    </location>
</feature>
<evidence type="ECO:0000259" key="2">
    <source>
        <dbReference type="Pfam" id="PF01558"/>
    </source>
</evidence>
<dbReference type="AlphaFoldDB" id="A0A9E7TLX8"/>
<dbReference type="GeneID" id="74306303"/>
<sequence length="562" mass="60539">MGLDFSVIIGGKAGEGISSAGLTIARIFSRLGYYVYMDFDHPSLIKGGHNFSVIRASEEKTGSLREGIDILIALDKNTVNIHKKRLKPESTLIFDSDSVKKVSGTPVPAKQIVIDSGGIPVMINSCLLGAFCRTIGLERGFTRSVIRDEMPVKTEKNLEIAMKGYDYVSELCNIPDISEAAGRKKILSGNEAVALGLVYAGLDAYISYPMSPASGILHFLAGNSDSFGIKVIHPEGEIAAVLMAEGFACAGRKAATGTSGGGFCLMTEGLSYAGIAEIPLVIVLAQRQSPGTGAPTYNAQSDLLFASYAGHGEFPRFIAAPANSMQAFSWSVIAMDIAWDFQIPSIILMDRTVCEGIYTFECDLSSAGEISENRNISESSVIHSVPKGEKYERYADSEDGVSPFAPLGTKNAVVKINGKTHFRSGISTGDPEMLQWLADKREKKENSLKSALDKIKCVHAGGTSDSETALICWGSLSMLCEEVAEKFSLKLIQPVVMVPFPEKEMKKELSGIKRIIIAEDNSTGQLSLILKGMGIHADKQILSYKGRQMTVEELSSKISEVL</sequence>